<feature type="compositionally biased region" description="Acidic residues" evidence="1">
    <location>
        <begin position="303"/>
        <end position="318"/>
    </location>
</feature>
<feature type="compositionally biased region" description="Low complexity" evidence="1">
    <location>
        <begin position="112"/>
        <end position="139"/>
    </location>
</feature>
<feature type="compositionally biased region" description="Gly residues" evidence="1">
    <location>
        <begin position="357"/>
        <end position="366"/>
    </location>
</feature>
<feature type="compositionally biased region" description="Basic residues" evidence="1">
    <location>
        <begin position="173"/>
        <end position="185"/>
    </location>
</feature>
<feature type="region of interest" description="Disordered" evidence="1">
    <location>
        <begin position="440"/>
        <end position="500"/>
    </location>
</feature>
<reference evidence="3" key="2">
    <citation type="journal article" date="2019" name="IMA Fungus">
        <title>Genome sequencing and comparison of five Tilletia species to identify candidate genes for the detection of regulated species infecting wheat.</title>
        <authorList>
            <person name="Nguyen H.D.T."/>
            <person name="Sultana T."/>
            <person name="Kesanakurti P."/>
            <person name="Hambleton S."/>
        </authorList>
    </citation>
    <scope>NUCLEOTIDE SEQUENCE</scope>
    <source>
        <strain evidence="3">DAOMC 238032</strain>
    </source>
</reference>
<feature type="compositionally biased region" description="Basic and acidic residues" evidence="1">
    <location>
        <begin position="333"/>
        <end position="353"/>
    </location>
</feature>
<reference evidence="3" key="1">
    <citation type="submission" date="2016-04" db="EMBL/GenBank/DDBJ databases">
        <authorList>
            <person name="Nguyen H.D."/>
            <person name="Kesanakurti P."/>
            <person name="Cullis J."/>
            <person name="Levesque C.A."/>
            <person name="Hambleton S."/>
        </authorList>
    </citation>
    <scope>NUCLEOTIDE SEQUENCE</scope>
    <source>
        <strain evidence="3">DAOMC 238032</strain>
    </source>
</reference>
<dbReference type="AlphaFoldDB" id="A0A177UFZ8"/>
<gene>
    <name evidence="3" type="ORF">A4X03_0g2347</name>
    <name evidence="2" type="ORF">JKIAZH3_G8498</name>
</gene>
<dbReference type="Proteomes" id="UP000836402">
    <property type="component" value="Unassembled WGS sequence"/>
</dbReference>
<evidence type="ECO:0000256" key="1">
    <source>
        <dbReference type="SAM" id="MobiDB-lite"/>
    </source>
</evidence>
<feature type="region of interest" description="Disordered" evidence="1">
    <location>
        <begin position="289"/>
        <end position="408"/>
    </location>
</feature>
<proteinExistence type="predicted"/>
<evidence type="ECO:0000313" key="5">
    <source>
        <dbReference type="Proteomes" id="UP000836402"/>
    </source>
</evidence>
<feature type="compositionally biased region" description="Low complexity" evidence="1">
    <location>
        <begin position="448"/>
        <end position="469"/>
    </location>
</feature>
<protein>
    <submittedName>
        <fullName evidence="3">Uncharacterized protein</fullName>
    </submittedName>
</protein>
<feature type="compositionally biased region" description="Polar residues" evidence="1">
    <location>
        <begin position="289"/>
        <end position="299"/>
    </location>
</feature>
<evidence type="ECO:0000313" key="4">
    <source>
        <dbReference type="Proteomes" id="UP000077671"/>
    </source>
</evidence>
<feature type="compositionally biased region" description="Polar residues" evidence="1">
    <location>
        <begin position="550"/>
        <end position="559"/>
    </location>
</feature>
<feature type="region of interest" description="Disordered" evidence="1">
    <location>
        <begin position="529"/>
        <end position="559"/>
    </location>
</feature>
<name>A0A177UFZ8_9BASI</name>
<feature type="compositionally biased region" description="Low complexity" evidence="1">
    <location>
        <begin position="148"/>
        <end position="168"/>
    </location>
</feature>
<reference evidence="2" key="3">
    <citation type="submission" date="2020-10" db="EMBL/GenBank/DDBJ databases">
        <authorList>
            <person name="Sedaghatjoo S."/>
        </authorList>
    </citation>
    <scope>NUCLEOTIDE SEQUENCE</scope>
    <source>
        <strain evidence="2">AZH3</strain>
    </source>
</reference>
<dbReference type="EMBL" id="LWDD02000223">
    <property type="protein sequence ID" value="KAE8262572.1"/>
    <property type="molecule type" value="Genomic_DNA"/>
</dbReference>
<feature type="compositionally biased region" description="Polar residues" evidence="1">
    <location>
        <begin position="375"/>
        <end position="393"/>
    </location>
</feature>
<evidence type="ECO:0000313" key="3">
    <source>
        <dbReference type="EMBL" id="KAE8262572.1"/>
    </source>
</evidence>
<sequence length="579" mass="59994">MYPLLQHSIRKGQDGPHMAHSAPPAPAGILPPGRFRKLSFSDNHPIVPSPLHTECLKADEPVPVSLSTATKKKQLTQLVQPGPAHPVVNVIDDEGDPDAVTPTNSIIRSRSESNMTSSSAASTSSSANTSGAGSNHGSNPNLLGATPSSSSSSSTTNLTRSSSGRRLSCPTKAKVKLRPCFRRRSSVQTPSLSGAALSPSFSDCETNLDHPPRGRSVRFSPGPPQEVRTHSPVEYDRKSCAVNHRLTAEDVEEMRKMEMGLGLLEAKWAAVAACKAAAAADAAATFRNTVPSSSTDSHFGSTESEECGEGQGGEEAEEAEIKFHSAAGVSGMRRSERHLDRARDGGRDRRWDWSDTAGGGGGGSDSGSGPPTFGASATTGQRGGINRTNSAGSSDRHRLVPPSTGSVARKGMLSRTSWSSVYNRADYSDSSESEYEGTRLSYGTRPWSSSSSSSAHSSPASSHTSAISAYRASAKGNTDAPTASERGHGQGGGNGAGAAALAGWQPPDRCWNGYSGAAGWNGGGMLGRRSTTPVNGVSGAASNPVLPSSPAGTSASLSGYDSPVSEFCYESGSEYDLIG</sequence>
<accession>A0A177UFZ8</accession>
<organism evidence="3 4">
    <name type="scientific">Tilletia caries</name>
    <name type="common">wheat bunt fungus</name>
    <dbReference type="NCBI Taxonomy" id="13290"/>
    <lineage>
        <taxon>Eukaryota</taxon>
        <taxon>Fungi</taxon>
        <taxon>Dikarya</taxon>
        <taxon>Basidiomycota</taxon>
        <taxon>Ustilaginomycotina</taxon>
        <taxon>Exobasidiomycetes</taxon>
        <taxon>Tilletiales</taxon>
        <taxon>Tilletiaceae</taxon>
        <taxon>Tilletia</taxon>
    </lineage>
</organism>
<keyword evidence="5" id="KW-1185">Reference proteome</keyword>
<dbReference type="EMBL" id="CAJHJG010002535">
    <property type="protein sequence ID" value="CAD6920978.1"/>
    <property type="molecule type" value="Genomic_DNA"/>
</dbReference>
<feature type="region of interest" description="Disordered" evidence="1">
    <location>
        <begin position="75"/>
        <end position="231"/>
    </location>
</feature>
<comment type="caution">
    <text evidence="3">The sequence shown here is derived from an EMBL/GenBank/DDBJ whole genome shotgun (WGS) entry which is preliminary data.</text>
</comment>
<evidence type="ECO:0000313" key="2">
    <source>
        <dbReference type="EMBL" id="CAD6920978.1"/>
    </source>
</evidence>
<dbReference type="Proteomes" id="UP000077671">
    <property type="component" value="Unassembled WGS sequence"/>
</dbReference>